<dbReference type="EMBL" id="JACEGQ020000005">
    <property type="protein sequence ID" value="KAH8507349.1"/>
    <property type="molecule type" value="Genomic_DNA"/>
</dbReference>
<accession>A0A8T2YQL5</accession>
<sequence>MWKQVGNGAQNVYPDAVSFSFLFRNLVQGGHSSSKQGGSASLFTSSSTSLDITILYFFYFADSLHTTGVTLKDEYEFLKPTAAVNQLRIISRRADAMKMPLESSINRIKLNSTNEEDEGAVSLRPEEKEAREDQTYDLGYLKKPRFALTGKTIKELRFSNKSDLSQEQIEALQEAWNHIRAGALDPEPVKKLVIIFYLTSGQLE</sequence>
<comment type="caution">
    <text evidence="1">The sequence shown here is derived from an EMBL/GenBank/DDBJ whole genome shotgun (WGS) entry which is preliminary data.</text>
</comment>
<evidence type="ECO:0000313" key="1">
    <source>
        <dbReference type="EMBL" id="KAH8507349.1"/>
    </source>
</evidence>
<organism evidence="1 2">
    <name type="scientific">Populus deltoides</name>
    <name type="common">Eastern poplar</name>
    <name type="synonym">Eastern cottonwood</name>
    <dbReference type="NCBI Taxonomy" id="3696"/>
    <lineage>
        <taxon>Eukaryota</taxon>
        <taxon>Viridiplantae</taxon>
        <taxon>Streptophyta</taxon>
        <taxon>Embryophyta</taxon>
        <taxon>Tracheophyta</taxon>
        <taxon>Spermatophyta</taxon>
        <taxon>Magnoliopsida</taxon>
        <taxon>eudicotyledons</taxon>
        <taxon>Gunneridae</taxon>
        <taxon>Pentapetalae</taxon>
        <taxon>rosids</taxon>
        <taxon>fabids</taxon>
        <taxon>Malpighiales</taxon>
        <taxon>Salicaceae</taxon>
        <taxon>Saliceae</taxon>
        <taxon>Populus</taxon>
    </lineage>
</organism>
<keyword evidence="2" id="KW-1185">Reference proteome</keyword>
<dbReference type="Proteomes" id="UP000807159">
    <property type="component" value="Chromosome 5"/>
</dbReference>
<reference evidence="1" key="1">
    <citation type="journal article" date="2021" name="J. Hered.">
        <title>Genome Assembly of Salicaceae Populus deltoides (Eastern Cottonwood) I-69 Based on Nanopore Sequencing and Hi-C Technologies.</title>
        <authorList>
            <person name="Bai S."/>
            <person name="Wu H."/>
            <person name="Zhang J."/>
            <person name="Pan Z."/>
            <person name="Zhao W."/>
            <person name="Li Z."/>
            <person name="Tong C."/>
        </authorList>
    </citation>
    <scope>NUCLEOTIDE SEQUENCE</scope>
    <source>
        <tissue evidence="1">Leaf</tissue>
    </source>
</reference>
<proteinExistence type="predicted"/>
<protein>
    <submittedName>
        <fullName evidence="1">Uncharacterized protein</fullName>
    </submittedName>
</protein>
<gene>
    <name evidence="1" type="ORF">H0E87_009758</name>
</gene>
<name>A0A8T2YQL5_POPDE</name>
<dbReference type="AlphaFoldDB" id="A0A8T2YQL5"/>
<evidence type="ECO:0000313" key="2">
    <source>
        <dbReference type="Proteomes" id="UP000807159"/>
    </source>
</evidence>